<proteinExistence type="predicted"/>
<dbReference type="EMBL" id="QCYK01000001">
    <property type="protein sequence ID" value="PUZ29282.1"/>
    <property type="molecule type" value="Genomic_DNA"/>
</dbReference>
<dbReference type="OrthoDB" id="9816001at2"/>
<dbReference type="Proteomes" id="UP000244450">
    <property type="component" value="Unassembled WGS sequence"/>
</dbReference>
<dbReference type="Pfam" id="PF03629">
    <property type="entry name" value="SASA"/>
    <property type="match status" value="1"/>
</dbReference>
<evidence type="ECO:0000259" key="3">
    <source>
        <dbReference type="Pfam" id="PF03629"/>
    </source>
</evidence>
<evidence type="ECO:0000313" key="5">
    <source>
        <dbReference type="Proteomes" id="UP000244450"/>
    </source>
</evidence>
<organism evidence="4 5">
    <name type="scientific">Chitinophaga parva</name>
    <dbReference type="NCBI Taxonomy" id="2169414"/>
    <lineage>
        <taxon>Bacteria</taxon>
        <taxon>Pseudomonadati</taxon>
        <taxon>Bacteroidota</taxon>
        <taxon>Chitinophagia</taxon>
        <taxon>Chitinophagales</taxon>
        <taxon>Chitinophagaceae</taxon>
        <taxon>Chitinophaga</taxon>
    </lineage>
</organism>
<dbReference type="Pfam" id="PF00149">
    <property type="entry name" value="Metallophos"/>
    <property type="match status" value="1"/>
</dbReference>
<feature type="domain" description="Calcineurin-like phosphoesterase" evidence="2">
    <location>
        <begin position="481"/>
        <end position="711"/>
    </location>
</feature>
<dbReference type="InterPro" id="IPR036514">
    <property type="entry name" value="SGNH_hydro_sf"/>
</dbReference>
<evidence type="ECO:0008006" key="6">
    <source>
        <dbReference type="Google" id="ProtNLM"/>
    </source>
</evidence>
<sequence>MKNKTLVLLLLLITGSVYGQLPLRLPAVLSDHAVLQRGDHVRLWGWGPGGSTVCIVGSWRTSDTIRARIGADCAWSVELPAPAVGNGPFTIDFICGKDHRKIEDVLFGEVWLCSGQSNMEFNARWGLADGDKPIGPVENPSIRFFQVAQAYQPYPAVDCQGEWKVCDARTMPDFSSVGYFFGRRLQETTKRPVGLIGAYWGGTCIQTWMPQSFFDKDTSFNSSNARREAYGWAPEAPALLYNAMIHPFAPLKMAGVIWYQGEANVGEGAERYGTLFRGLIQSWRTAFGQSLPFYFAQIAPWNGYPGVNAAVLREQQATVLDLPGTGMVPVADLVTDVANIHPPAKRKVGERLADLALKEQYGVDTLHPYAPSFAGFEVQGNKAIVHVNTSGKLLPAAKNIKPFQLAGADGVFYTANAKVYKGSEIWLTAPQVAKPAAIRYCFTNDALPAVKNEYDLPLLPFRTDGKAPSCNGNLVFHDHRFKILQFTDLHWIVGGDFRKGDDSAMVLMRSLLEKEKPDLVVFTGDIVVSGGAAGAWKEVTQPLADMQIPFVVTFGNHDTETDITKQQALSVINTNPYNLTYNAGDHLPGVGNCSLLIKDGADHTGKAALFFFDSHAYSADSSVKGYDWIKNEQIQWYREQSMQYEKENGKPLPSLAFFHIPLPEFELVRNQPSTVGNAYEPVCAPYLNTGLFAAFVERKDVEGVFAGHDHNNDYIGVLDSICLAYGRKTGYNAPYHEVLERGARVIELYDNGDLNTYITALSGRSYYFHFKRAKK</sequence>
<dbReference type="GO" id="GO:0005975">
    <property type="term" value="P:carbohydrate metabolic process"/>
    <property type="evidence" value="ECO:0007669"/>
    <property type="project" value="TreeGrafter"/>
</dbReference>
<dbReference type="SUPFAM" id="SSF52266">
    <property type="entry name" value="SGNH hydrolase"/>
    <property type="match status" value="1"/>
</dbReference>
<dbReference type="Gene3D" id="3.40.50.1110">
    <property type="entry name" value="SGNH hydrolase"/>
    <property type="match status" value="1"/>
</dbReference>
<dbReference type="PANTHER" id="PTHR22901:SF0">
    <property type="entry name" value="SIALATE O-ACETYLESTERASE"/>
    <property type="match status" value="1"/>
</dbReference>
<dbReference type="InterPro" id="IPR005181">
    <property type="entry name" value="SASA"/>
</dbReference>
<dbReference type="PANTHER" id="PTHR22901">
    <property type="entry name" value="SIALATE O-ACETYLESTERASE"/>
    <property type="match status" value="1"/>
</dbReference>
<reference evidence="4 5" key="1">
    <citation type="submission" date="2018-04" db="EMBL/GenBank/DDBJ databases">
        <title>Chitinophaga fuyangensis sp. nov., isolated from soil in a chemical factory.</title>
        <authorList>
            <person name="Chen K."/>
        </authorList>
    </citation>
    <scope>NUCLEOTIDE SEQUENCE [LARGE SCALE GENOMIC DNA]</scope>
    <source>
        <strain evidence="4 5">LY-1</strain>
    </source>
</reference>
<dbReference type="CDD" id="cd07383">
    <property type="entry name" value="MPP_Dcr2"/>
    <property type="match status" value="1"/>
</dbReference>
<accession>A0A2T7BNP2</accession>
<evidence type="ECO:0000313" key="4">
    <source>
        <dbReference type="EMBL" id="PUZ29282.1"/>
    </source>
</evidence>
<keyword evidence="5" id="KW-1185">Reference proteome</keyword>
<feature type="domain" description="Sialate O-acetylesterase" evidence="3">
    <location>
        <begin position="109"/>
        <end position="357"/>
    </location>
</feature>
<dbReference type="InterPro" id="IPR039329">
    <property type="entry name" value="SIAE"/>
</dbReference>
<dbReference type="RefSeq" id="WP_108685921.1">
    <property type="nucleotide sequence ID" value="NZ_QCYK01000001.1"/>
</dbReference>
<dbReference type="InterPro" id="IPR029052">
    <property type="entry name" value="Metallo-depent_PP-like"/>
</dbReference>
<dbReference type="GO" id="GO:0001681">
    <property type="term" value="F:sialate O-acetylesterase activity"/>
    <property type="evidence" value="ECO:0007669"/>
    <property type="project" value="InterPro"/>
</dbReference>
<dbReference type="AlphaFoldDB" id="A0A2T7BNP2"/>
<dbReference type="InterPro" id="IPR004843">
    <property type="entry name" value="Calcineurin-like_PHP"/>
</dbReference>
<evidence type="ECO:0000259" key="2">
    <source>
        <dbReference type="Pfam" id="PF00149"/>
    </source>
</evidence>
<dbReference type="Gene3D" id="3.60.21.10">
    <property type="match status" value="1"/>
</dbReference>
<gene>
    <name evidence="4" type="ORF">DCC81_07425</name>
</gene>
<dbReference type="SUPFAM" id="SSF56300">
    <property type="entry name" value="Metallo-dependent phosphatases"/>
    <property type="match status" value="1"/>
</dbReference>
<keyword evidence="1" id="KW-0378">Hydrolase</keyword>
<name>A0A2T7BNP2_9BACT</name>
<protein>
    <recommendedName>
        <fullName evidence="6">Metallophosphoesterase</fullName>
    </recommendedName>
</protein>
<evidence type="ECO:0000256" key="1">
    <source>
        <dbReference type="ARBA" id="ARBA00022801"/>
    </source>
</evidence>
<comment type="caution">
    <text evidence="4">The sequence shown here is derived from an EMBL/GenBank/DDBJ whole genome shotgun (WGS) entry which is preliminary data.</text>
</comment>